<sequence length="117" mass="13520">MKLFDSELKVMDALWKRGDLSAGQMAKILKEETGWNRNTTYTVIKKCIDKGAISRYGTKFMCKALVSREEAQQNETNELVEKMFEGSYEKFFAAFLNEGYLSQEEVEKLKKIVDEAK</sequence>
<protein>
    <submittedName>
        <fullName evidence="5">Predicted transcriptional regulator</fullName>
    </submittedName>
</protein>
<dbReference type="Gene3D" id="1.10.10.10">
    <property type="entry name" value="Winged helix-like DNA-binding domain superfamily/Winged helix DNA-binding domain"/>
    <property type="match status" value="1"/>
</dbReference>
<dbReference type="Gene3D" id="1.10.4040.10">
    <property type="entry name" value="Penicillinase repressor domain"/>
    <property type="match status" value="1"/>
</dbReference>
<dbReference type="STRING" id="1121322.SAMN02745136_02024"/>
<reference evidence="5 6" key="1">
    <citation type="submission" date="2016-11" db="EMBL/GenBank/DDBJ databases">
        <authorList>
            <person name="Jaros S."/>
            <person name="Januszkiewicz K."/>
            <person name="Wedrychowicz H."/>
        </authorList>
    </citation>
    <scope>NUCLEOTIDE SEQUENCE [LARGE SCALE GENOMIC DNA]</scope>
    <source>
        <strain evidence="5 6">DSM 15929</strain>
    </source>
</reference>
<dbReference type="AlphaFoldDB" id="A0A1M6QTN7"/>
<evidence type="ECO:0000256" key="1">
    <source>
        <dbReference type="ARBA" id="ARBA00011046"/>
    </source>
</evidence>
<keyword evidence="2" id="KW-0805">Transcription regulation</keyword>
<dbReference type="SUPFAM" id="SSF46785">
    <property type="entry name" value="Winged helix' DNA-binding domain"/>
    <property type="match status" value="1"/>
</dbReference>
<dbReference type="InterPro" id="IPR036390">
    <property type="entry name" value="WH_DNA-bd_sf"/>
</dbReference>
<dbReference type="RefSeq" id="WP_073275419.1">
    <property type="nucleotide sequence ID" value="NZ_FRAC01000010.1"/>
</dbReference>
<keyword evidence="4" id="KW-0804">Transcription</keyword>
<evidence type="ECO:0000256" key="3">
    <source>
        <dbReference type="ARBA" id="ARBA00023125"/>
    </source>
</evidence>
<comment type="similarity">
    <text evidence="1">Belongs to the BlaI transcriptional regulatory family.</text>
</comment>
<organism evidence="5 6">
    <name type="scientific">Anaerocolumna jejuensis DSM 15929</name>
    <dbReference type="NCBI Taxonomy" id="1121322"/>
    <lineage>
        <taxon>Bacteria</taxon>
        <taxon>Bacillati</taxon>
        <taxon>Bacillota</taxon>
        <taxon>Clostridia</taxon>
        <taxon>Lachnospirales</taxon>
        <taxon>Lachnospiraceae</taxon>
        <taxon>Anaerocolumna</taxon>
    </lineage>
</organism>
<keyword evidence="3" id="KW-0238">DNA-binding</keyword>
<gene>
    <name evidence="5" type="ORF">SAMN02745136_02024</name>
</gene>
<evidence type="ECO:0000256" key="2">
    <source>
        <dbReference type="ARBA" id="ARBA00023015"/>
    </source>
</evidence>
<accession>A0A1M6QTN7</accession>
<proteinExistence type="inferred from homology"/>
<name>A0A1M6QTN7_9FIRM</name>
<evidence type="ECO:0000313" key="6">
    <source>
        <dbReference type="Proteomes" id="UP000184386"/>
    </source>
</evidence>
<dbReference type="GO" id="GO:0003677">
    <property type="term" value="F:DNA binding"/>
    <property type="evidence" value="ECO:0007669"/>
    <property type="project" value="UniProtKB-KW"/>
</dbReference>
<dbReference type="PIRSF" id="PIRSF019455">
    <property type="entry name" value="CopR_AtkY"/>
    <property type="match status" value="1"/>
</dbReference>
<evidence type="ECO:0000256" key="4">
    <source>
        <dbReference type="ARBA" id="ARBA00023163"/>
    </source>
</evidence>
<evidence type="ECO:0000313" key="5">
    <source>
        <dbReference type="EMBL" id="SHK23468.1"/>
    </source>
</evidence>
<dbReference type="Proteomes" id="UP000184386">
    <property type="component" value="Unassembled WGS sequence"/>
</dbReference>
<dbReference type="GO" id="GO:0045892">
    <property type="term" value="P:negative regulation of DNA-templated transcription"/>
    <property type="evidence" value="ECO:0007669"/>
    <property type="project" value="InterPro"/>
</dbReference>
<dbReference type="EMBL" id="FRAC01000010">
    <property type="protein sequence ID" value="SHK23468.1"/>
    <property type="molecule type" value="Genomic_DNA"/>
</dbReference>
<dbReference type="OrthoDB" id="9795583at2"/>
<dbReference type="InterPro" id="IPR005650">
    <property type="entry name" value="BlaI_family"/>
</dbReference>
<keyword evidence="6" id="KW-1185">Reference proteome</keyword>
<dbReference type="Pfam" id="PF03965">
    <property type="entry name" value="Penicillinase_R"/>
    <property type="match status" value="1"/>
</dbReference>
<dbReference type="InterPro" id="IPR036388">
    <property type="entry name" value="WH-like_DNA-bd_sf"/>
</dbReference>